<evidence type="ECO:0000313" key="1">
    <source>
        <dbReference type="Proteomes" id="UP000887578"/>
    </source>
</evidence>
<sequence>MQLLSRKYIPDQIISNFKIPKSPPSTDFPSDLLKYIKKNAYPKPAIKLSKLNKYFIQEKCPFIYIRENVHIYKDNVTFWNPGPKEYKIKEIPNNLGIGKTFRVYFENLVPQLISKIVICDLKYLYISPSAKLSFDDFRFLTSSKSFSELSVYGKVVDKDGIIPYETLLDNVPSLRHFFISRLSPLQLTNNFFEKFCASNLEMLSLYDLTKFFDVEAFLNSMKKKPNLFIHFHFEKSVAPRNVNAYIDKLVAADKLVSRPPYFNYGFLDAERRSQLQNLQNAFDLYK</sequence>
<reference evidence="2" key="1">
    <citation type="submission" date="2022-11" db="UniProtKB">
        <authorList>
            <consortium name="WormBaseParasite"/>
        </authorList>
    </citation>
    <scope>IDENTIFICATION</scope>
</reference>
<dbReference type="AlphaFoldDB" id="A0A914Q4A2"/>
<organism evidence="1 2">
    <name type="scientific">Panagrolaimus davidi</name>
    <dbReference type="NCBI Taxonomy" id="227884"/>
    <lineage>
        <taxon>Eukaryota</taxon>
        <taxon>Metazoa</taxon>
        <taxon>Ecdysozoa</taxon>
        <taxon>Nematoda</taxon>
        <taxon>Chromadorea</taxon>
        <taxon>Rhabditida</taxon>
        <taxon>Tylenchina</taxon>
        <taxon>Panagrolaimomorpha</taxon>
        <taxon>Panagrolaimoidea</taxon>
        <taxon>Panagrolaimidae</taxon>
        <taxon>Panagrolaimus</taxon>
    </lineage>
</organism>
<dbReference type="Proteomes" id="UP000887578">
    <property type="component" value="Unplaced"/>
</dbReference>
<keyword evidence="1" id="KW-1185">Reference proteome</keyword>
<accession>A0A914Q4A2</accession>
<protein>
    <submittedName>
        <fullName evidence="2">Uncharacterized protein</fullName>
    </submittedName>
</protein>
<name>A0A914Q4A2_9BILA</name>
<proteinExistence type="predicted"/>
<dbReference type="WBParaSite" id="PDA_v2.g26160.t1">
    <property type="protein sequence ID" value="PDA_v2.g26160.t1"/>
    <property type="gene ID" value="PDA_v2.g26160"/>
</dbReference>
<evidence type="ECO:0000313" key="2">
    <source>
        <dbReference type="WBParaSite" id="PDA_v2.g26160.t1"/>
    </source>
</evidence>